<sequence length="194" mass="21925">MHAHHDNTISIEQIMLVYCIIEEILVNIGKIISEHIVAWVKHPSGARPFPHLIENLCLKACLTLDKLPQNKVKLKCLKTKQDGKSDVKKVDGKDEEEKEKDDVPLKRKRQGGEEASRSKRIKSSKAKNSKETLPPASTKSSKKKEAHQCSFTHTISVPHVSQSFERPLMRFDPAVREARNREPPPPSSQSSQQP</sequence>
<proteinExistence type="predicted"/>
<reference evidence="2 3" key="1">
    <citation type="submission" date="2019-08" db="EMBL/GenBank/DDBJ databases">
        <title>Draft genome sequences of two oriental melons (Cucumis melo L. var makuwa).</title>
        <authorList>
            <person name="Kwon S.-Y."/>
        </authorList>
    </citation>
    <scope>NUCLEOTIDE SEQUENCE [LARGE SCALE GENOMIC DNA]</scope>
    <source>
        <strain evidence="3">cv. Chang Bougi</strain>
        <tissue evidence="2">Leaf</tissue>
    </source>
</reference>
<feature type="compositionally biased region" description="Basic residues" evidence="1">
    <location>
        <begin position="118"/>
        <end position="127"/>
    </location>
</feature>
<dbReference type="EMBL" id="SSTD01016369">
    <property type="protein sequence ID" value="TYK01086.1"/>
    <property type="molecule type" value="Genomic_DNA"/>
</dbReference>
<protein>
    <submittedName>
        <fullName evidence="2">Uncharacterized protein</fullName>
    </submittedName>
</protein>
<comment type="caution">
    <text evidence="2">The sequence shown here is derived from an EMBL/GenBank/DDBJ whole genome shotgun (WGS) entry which is preliminary data.</text>
</comment>
<feature type="compositionally biased region" description="Polar residues" evidence="1">
    <location>
        <begin position="149"/>
        <end position="164"/>
    </location>
</feature>
<accession>A0A5D3BS60</accession>
<evidence type="ECO:0000313" key="2">
    <source>
        <dbReference type="EMBL" id="TYK01086.1"/>
    </source>
</evidence>
<feature type="compositionally biased region" description="Basic and acidic residues" evidence="1">
    <location>
        <begin position="83"/>
        <end position="92"/>
    </location>
</feature>
<dbReference type="Proteomes" id="UP000321947">
    <property type="component" value="Unassembled WGS sequence"/>
</dbReference>
<feature type="compositionally biased region" description="Basic and acidic residues" evidence="1">
    <location>
        <begin position="167"/>
        <end position="182"/>
    </location>
</feature>
<feature type="region of interest" description="Disordered" evidence="1">
    <location>
        <begin position="83"/>
        <end position="194"/>
    </location>
</feature>
<evidence type="ECO:0000313" key="3">
    <source>
        <dbReference type="Proteomes" id="UP000321947"/>
    </source>
</evidence>
<gene>
    <name evidence="2" type="ORF">E5676_scaffold264G001110</name>
</gene>
<evidence type="ECO:0000256" key="1">
    <source>
        <dbReference type="SAM" id="MobiDB-lite"/>
    </source>
</evidence>
<dbReference type="AlphaFoldDB" id="A0A5D3BS60"/>
<feature type="compositionally biased region" description="Basic and acidic residues" evidence="1">
    <location>
        <begin position="100"/>
        <end position="117"/>
    </location>
</feature>
<organism evidence="2 3">
    <name type="scientific">Cucumis melo var. makuwa</name>
    <name type="common">Oriental melon</name>
    <dbReference type="NCBI Taxonomy" id="1194695"/>
    <lineage>
        <taxon>Eukaryota</taxon>
        <taxon>Viridiplantae</taxon>
        <taxon>Streptophyta</taxon>
        <taxon>Embryophyta</taxon>
        <taxon>Tracheophyta</taxon>
        <taxon>Spermatophyta</taxon>
        <taxon>Magnoliopsida</taxon>
        <taxon>eudicotyledons</taxon>
        <taxon>Gunneridae</taxon>
        <taxon>Pentapetalae</taxon>
        <taxon>rosids</taxon>
        <taxon>fabids</taxon>
        <taxon>Cucurbitales</taxon>
        <taxon>Cucurbitaceae</taxon>
        <taxon>Benincaseae</taxon>
        <taxon>Cucumis</taxon>
    </lineage>
</organism>
<name>A0A5D3BS60_CUCMM</name>